<dbReference type="Proteomes" id="UP001269144">
    <property type="component" value="Unassembled WGS sequence"/>
</dbReference>
<dbReference type="Pfam" id="PF05135">
    <property type="entry name" value="Phage_connect_1"/>
    <property type="match status" value="1"/>
</dbReference>
<dbReference type="RefSeq" id="WP_311160118.1">
    <property type="nucleotide sequence ID" value="NZ_JAVQLW010000001.1"/>
</dbReference>
<gene>
    <name evidence="1" type="ORF">RGQ15_10235</name>
</gene>
<protein>
    <submittedName>
        <fullName evidence="1">Head-tail connector protein</fullName>
    </submittedName>
</protein>
<accession>A0ABU2HSC1</accession>
<dbReference type="Gene3D" id="1.10.3230.30">
    <property type="entry name" value="Phage gp6-like head-tail connector protein"/>
    <property type="match status" value="1"/>
</dbReference>
<sequence>MPDSLIPLGELKNQLGLTSDQDDDDGLIQSKIDAAENHIDRLLGYRMRERFPVTNAGDPVASNVPASLLEAVRQLAAWWFENREAATDMNRVLPFGVTDLINEYREWTF</sequence>
<name>A0ABU2HSC1_9RHOB</name>
<dbReference type="InterPro" id="IPR021146">
    <property type="entry name" value="Phage_gp6-like_head-tail"/>
</dbReference>
<dbReference type="NCBIfam" id="TIGR01560">
    <property type="entry name" value="put_DNA_pack"/>
    <property type="match status" value="1"/>
</dbReference>
<evidence type="ECO:0000313" key="1">
    <source>
        <dbReference type="EMBL" id="MDS9467943.1"/>
    </source>
</evidence>
<dbReference type="InterPro" id="IPR006450">
    <property type="entry name" value="Phage_HK97_gp6-like"/>
</dbReference>
<dbReference type="EMBL" id="JAVQLW010000001">
    <property type="protein sequence ID" value="MDS9467943.1"/>
    <property type="molecule type" value="Genomic_DNA"/>
</dbReference>
<organism evidence="1 2">
    <name type="scientific">Paracoccus aurantius</name>
    <dbReference type="NCBI Taxonomy" id="3073814"/>
    <lineage>
        <taxon>Bacteria</taxon>
        <taxon>Pseudomonadati</taxon>
        <taxon>Pseudomonadota</taxon>
        <taxon>Alphaproteobacteria</taxon>
        <taxon>Rhodobacterales</taxon>
        <taxon>Paracoccaceae</taxon>
        <taxon>Paracoccus</taxon>
    </lineage>
</organism>
<reference evidence="2" key="1">
    <citation type="submission" date="2023-07" db="EMBL/GenBank/DDBJ databases">
        <title>Paracoccus sp. MBLB3053 whole genome sequence.</title>
        <authorList>
            <person name="Hwang C.Y."/>
            <person name="Cho E.-S."/>
            <person name="Seo M.-J."/>
        </authorList>
    </citation>
    <scope>NUCLEOTIDE SEQUENCE [LARGE SCALE GENOMIC DNA]</scope>
    <source>
        <strain evidence="2">MBLB3053</strain>
    </source>
</reference>
<evidence type="ECO:0000313" key="2">
    <source>
        <dbReference type="Proteomes" id="UP001269144"/>
    </source>
</evidence>
<comment type="caution">
    <text evidence="1">The sequence shown here is derived from an EMBL/GenBank/DDBJ whole genome shotgun (WGS) entry which is preliminary data.</text>
</comment>
<dbReference type="CDD" id="cd08054">
    <property type="entry name" value="gp6"/>
    <property type="match status" value="1"/>
</dbReference>
<keyword evidence="2" id="KW-1185">Reference proteome</keyword>
<proteinExistence type="predicted"/>